<evidence type="ECO:0000313" key="2">
    <source>
        <dbReference type="EMBL" id="KAF9074254.1"/>
    </source>
</evidence>
<feature type="domain" description="Protein kinase" evidence="1">
    <location>
        <begin position="4"/>
        <end position="97"/>
    </location>
</feature>
<evidence type="ECO:0000313" key="3">
    <source>
        <dbReference type="Proteomes" id="UP000772434"/>
    </source>
</evidence>
<dbReference type="Proteomes" id="UP000772434">
    <property type="component" value="Unassembled WGS sequence"/>
</dbReference>
<dbReference type="OrthoDB" id="3236663at2759"/>
<reference evidence="2" key="1">
    <citation type="submission" date="2020-11" db="EMBL/GenBank/DDBJ databases">
        <authorList>
            <consortium name="DOE Joint Genome Institute"/>
            <person name="Ahrendt S."/>
            <person name="Riley R."/>
            <person name="Andreopoulos W."/>
            <person name="Labutti K."/>
            <person name="Pangilinan J."/>
            <person name="Ruiz-Duenas F.J."/>
            <person name="Barrasa J.M."/>
            <person name="Sanchez-Garcia M."/>
            <person name="Camarero S."/>
            <person name="Miyauchi S."/>
            <person name="Serrano A."/>
            <person name="Linde D."/>
            <person name="Babiker R."/>
            <person name="Drula E."/>
            <person name="Ayuso-Fernandez I."/>
            <person name="Pacheco R."/>
            <person name="Padilla G."/>
            <person name="Ferreira P."/>
            <person name="Barriuso J."/>
            <person name="Kellner H."/>
            <person name="Castanera R."/>
            <person name="Alfaro M."/>
            <person name="Ramirez L."/>
            <person name="Pisabarro A.G."/>
            <person name="Kuo A."/>
            <person name="Tritt A."/>
            <person name="Lipzen A."/>
            <person name="He G."/>
            <person name="Yan M."/>
            <person name="Ng V."/>
            <person name="Cullen D."/>
            <person name="Martin F."/>
            <person name="Rosso M.-N."/>
            <person name="Henrissat B."/>
            <person name="Hibbett D."/>
            <person name="Martinez A.T."/>
            <person name="Grigoriev I.V."/>
        </authorList>
    </citation>
    <scope>NUCLEOTIDE SEQUENCE</scope>
    <source>
        <strain evidence="2">AH 40177</strain>
    </source>
</reference>
<protein>
    <recommendedName>
        <fullName evidence="1">Protein kinase domain-containing protein</fullName>
    </recommendedName>
</protein>
<dbReference type="Pfam" id="PF07714">
    <property type="entry name" value="PK_Tyr_Ser-Thr"/>
    <property type="match status" value="1"/>
</dbReference>
<dbReference type="InterPro" id="IPR011009">
    <property type="entry name" value="Kinase-like_dom_sf"/>
</dbReference>
<comment type="caution">
    <text evidence="2">The sequence shown here is derived from an EMBL/GenBank/DDBJ whole genome shotgun (WGS) entry which is preliminary data.</text>
</comment>
<dbReference type="AlphaFoldDB" id="A0A9P5UCL0"/>
<dbReference type="GO" id="GO:0004672">
    <property type="term" value="F:protein kinase activity"/>
    <property type="evidence" value="ECO:0007669"/>
    <property type="project" value="InterPro"/>
</dbReference>
<keyword evidence="3" id="KW-1185">Reference proteome</keyword>
<dbReference type="GO" id="GO:0005524">
    <property type="term" value="F:ATP binding"/>
    <property type="evidence" value="ECO:0007669"/>
    <property type="project" value="InterPro"/>
</dbReference>
<dbReference type="SUPFAM" id="SSF56112">
    <property type="entry name" value="Protein kinase-like (PK-like)"/>
    <property type="match status" value="1"/>
</dbReference>
<gene>
    <name evidence="2" type="ORF">BDP27DRAFT_1197343</name>
</gene>
<feature type="non-terminal residue" evidence="2">
    <location>
        <position position="1"/>
    </location>
</feature>
<name>A0A9P5UCL0_9AGAR</name>
<dbReference type="PROSITE" id="PS50011">
    <property type="entry name" value="PROTEIN_KINASE_DOM"/>
    <property type="match status" value="1"/>
</dbReference>
<proteinExistence type="predicted"/>
<dbReference type="InterPro" id="IPR000719">
    <property type="entry name" value="Prot_kinase_dom"/>
</dbReference>
<evidence type="ECO:0000259" key="1">
    <source>
        <dbReference type="PROSITE" id="PS50011"/>
    </source>
</evidence>
<dbReference type="InterPro" id="IPR001245">
    <property type="entry name" value="Ser-Thr/Tyr_kinase_cat_dom"/>
</dbReference>
<sequence>DLIKEGDFPIWGGGYADIWKGQAANGDPLCLKVLRVFATKASRKQLFKDFSQEALVWSQLAHPNILPFLGISMDLFPERFCLVSPWCSYGNVGDYLD</sequence>
<feature type="non-terminal residue" evidence="2">
    <location>
        <position position="97"/>
    </location>
</feature>
<dbReference type="EMBL" id="JADNRY010000014">
    <property type="protein sequence ID" value="KAF9074254.1"/>
    <property type="molecule type" value="Genomic_DNA"/>
</dbReference>
<organism evidence="2 3">
    <name type="scientific">Rhodocollybia butyracea</name>
    <dbReference type="NCBI Taxonomy" id="206335"/>
    <lineage>
        <taxon>Eukaryota</taxon>
        <taxon>Fungi</taxon>
        <taxon>Dikarya</taxon>
        <taxon>Basidiomycota</taxon>
        <taxon>Agaricomycotina</taxon>
        <taxon>Agaricomycetes</taxon>
        <taxon>Agaricomycetidae</taxon>
        <taxon>Agaricales</taxon>
        <taxon>Marasmiineae</taxon>
        <taxon>Omphalotaceae</taxon>
        <taxon>Rhodocollybia</taxon>
    </lineage>
</organism>
<dbReference type="Gene3D" id="1.10.510.10">
    <property type="entry name" value="Transferase(Phosphotransferase) domain 1"/>
    <property type="match status" value="1"/>
</dbReference>
<accession>A0A9P5UCL0</accession>